<dbReference type="Proteomes" id="UP000035642">
    <property type="component" value="Unassembled WGS sequence"/>
</dbReference>
<proteinExistence type="predicted"/>
<feature type="transmembrane region" description="Helical" evidence="1">
    <location>
        <begin position="147"/>
        <end position="167"/>
    </location>
</feature>
<dbReference type="STRING" id="6313.A0A0K0D6G3"/>
<dbReference type="InterPro" id="IPR036259">
    <property type="entry name" value="MFS_trans_sf"/>
</dbReference>
<evidence type="ECO:0000313" key="2">
    <source>
        <dbReference type="Proteomes" id="UP000035642"/>
    </source>
</evidence>
<dbReference type="PANTHER" id="PTHR45757">
    <property type="entry name" value="PROTEIN CBG23364-RELATED"/>
    <property type="match status" value="1"/>
</dbReference>
<keyword evidence="1" id="KW-1133">Transmembrane helix</keyword>
<reference evidence="2" key="1">
    <citation type="submission" date="2012-09" db="EMBL/GenBank/DDBJ databases">
        <authorList>
            <person name="Martin A.A."/>
        </authorList>
    </citation>
    <scope>NUCLEOTIDE SEQUENCE</scope>
</reference>
<accession>A0A0K0D6G3</accession>
<sequence>MNSEEDKNNSLIPFSEDIETERESEIPPWRYVIIVLATSVSAIGLSCSFAFNFALVCKVNSTVDTFEIYQRDPSSSPVMYFSATETSMLYSSYPLGHFCMLIIMMVFGGLSYVRWSIFISCLISSLTTILVPPLYDWNPHTTLVLKILQGAAVTPNVPLVGHITAYWTSKSERGMFISLLTSYSQVHFYPIFL</sequence>
<dbReference type="Gene3D" id="1.20.1250.20">
    <property type="entry name" value="MFS general substrate transporter like domains"/>
    <property type="match status" value="1"/>
</dbReference>
<dbReference type="GO" id="GO:0016020">
    <property type="term" value="C:membrane"/>
    <property type="evidence" value="ECO:0007669"/>
    <property type="project" value="TreeGrafter"/>
</dbReference>
<keyword evidence="2" id="KW-1185">Reference proteome</keyword>
<evidence type="ECO:0000313" key="3">
    <source>
        <dbReference type="WBParaSite" id="ACAC_0000565801-mRNA-1"/>
    </source>
</evidence>
<dbReference type="WBParaSite" id="ACAC_0000565801-mRNA-1">
    <property type="protein sequence ID" value="ACAC_0000565801-mRNA-1"/>
    <property type="gene ID" value="ACAC_0000565801"/>
</dbReference>
<organism evidence="2 3">
    <name type="scientific">Angiostrongylus cantonensis</name>
    <name type="common">Rat lungworm</name>
    <dbReference type="NCBI Taxonomy" id="6313"/>
    <lineage>
        <taxon>Eukaryota</taxon>
        <taxon>Metazoa</taxon>
        <taxon>Ecdysozoa</taxon>
        <taxon>Nematoda</taxon>
        <taxon>Chromadorea</taxon>
        <taxon>Rhabditida</taxon>
        <taxon>Rhabditina</taxon>
        <taxon>Rhabditomorpha</taxon>
        <taxon>Strongyloidea</taxon>
        <taxon>Metastrongylidae</taxon>
        <taxon>Angiostrongylus</taxon>
    </lineage>
</organism>
<evidence type="ECO:0000256" key="1">
    <source>
        <dbReference type="SAM" id="Phobius"/>
    </source>
</evidence>
<feature type="transmembrane region" description="Helical" evidence="1">
    <location>
        <begin position="115"/>
        <end position="135"/>
    </location>
</feature>
<dbReference type="SUPFAM" id="SSF103473">
    <property type="entry name" value="MFS general substrate transporter"/>
    <property type="match status" value="1"/>
</dbReference>
<feature type="transmembrane region" description="Helical" evidence="1">
    <location>
        <begin position="88"/>
        <end position="108"/>
    </location>
</feature>
<dbReference type="AlphaFoldDB" id="A0A0K0D6G3"/>
<protein>
    <submittedName>
        <fullName evidence="3">Sialin</fullName>
    </submittedName>
</protein>
<reference evidence="3" key="2">
    <citation type="submission" date="2017-02" db="UniProtKB">
        <authorList>
            <consortium name="WormBaseParasite"/>
        </authorList>
    </citation>
    <scope>IDENTIFICATION</scope>
</reference>
<keyword evidence="1" id="KW-0472">Membrane</keyword>
<keyword evidence="1" id="KW-0812">Transmembrane</keyword>
<name>A0A0K0D6G3_ANGCA</name>
<feature type="transmembrane region" description="Helical" evidence="1">
    <location>
        <begin position="31"/>
        <end position="55"/>
    </location>
</feature>